<dbReference type="InterPro" id="IPR029044">
    <property type="entry name" value="Nucleotide-diphossugar_trans"/>
</dbReference>
<dbReference type="Pfam" id="PF00483">
    <property type="entry name" value="NTP_transferase"/>
    <property type="match status" value="1"/>
</dbReference>
<protein>
    <submittedName>
        <fullName evidence="4">Nucleotidyl transferase</fullName>
    </submittedName>
</protein>
<dbReference type="RefSeq" id="WP_087654694.1">
    <property type="nucleotide sequence ID" value="NZ_FCOL02000002.1"/>
</dbReference>
<evidence type="ECO:0000313" key="5">
    <source>
        <dbReference type="Proteomes" id="UP000054925"/>
    </source>
</evidence>
<sequence>MTSPLKKAMIFAAGRGERMRPLTDTCPKPLLEAGGKPLIVWQIERLAKAGVEVIVINHAWLGAQIEAALGDGSRWGVKLLYSAETDALETAGGIAQALSLIEDRGKPEAFVAVSGDVFCEFDYGSLATHAARLATADAPGMHLVMVPNPRFHADGDFALKDGQLSLDGTPRYTFGNIGIYDTRMFRGLAPGTRRALTPYYRETIAAGRASGELYEGRWENVGTPAQLKALDLALREG</sequence>
<reference evidence="4" key="1">
    <citation type="submission" date="2016-01" db="EMBL/GenBank/DDBJ databases">
        <authorList>
            <person name="Peeters C."/>
        </authorList>
    </citation>
    <scope>NUCLEOTIDE SEQUENCE [LARGE SCALE GENOMIC DNA]</scope>
    <source>
        <strain evidence="4">LMG 22937</strain>
    </source>
</reference>
<dbReference type="InterPro" id="IPR050065">
    <property type="entry name" value="GlmU-like"/>
</dbReference>
<dbReference type="EMBL" id="FCOL02000002">
    <property type="protein sequence ID" value="SAL18126.1"/>
    <property type="molecule type" value="Genomic_DNA"/>
</dbReference>
<dbReference type="PANTHER" id="PTHR43584">
    <property type="entry name" value="NUCLEOTIDYL TRANSFERASE"/>
    <property type="match status" value="1"/>
</dbReference>
<dbReference type="Gene3D" id="3.90.550.10">
    <property type="entry name" value="Spore Coat Polysaccharide Biosynthesis Protein SpsA, Chain A"/>
    <property type="match status" value="1"/>
</dbReference>
<evidence type="ECO:0000256" key="2">
    <source>
        <dbReference type="ARBA" id="ARBA00022695"/>
    </source>
</evidence>
<dbReference type="SUPFAM" id="SSF53448">
    <property type="entry name" value="Nucleotide-diphospho-sugar transferases"/>
    <property type="match status" value="1"/>
</dbReference>
<dbReference type="PANTHER" id="PTHR43584:SF8">
    <property type="entry name" value="N-ACETYLMURAMATE ALPHA-1-PHOSPHATE URIDYLYLTRANSFERASE"/>
    <property type="match status" value="1"/>
</dbReference>
<comment type="caution">
    <text evidence="4">The sequence shown here is derived from an EMBL/GenBank/DDBJ whole genome shotgun (WGS) entry which is preliminary data.</text>
</comment>
<dbReference type="NCBIfam" id="NF045761">
    <property type="entry name" value="NAMPUrTaseMurU"/>
    <property type="match status" value="1"/>
</dbReference>
<organism evidence="4 5">
    <name type="scientific">Caballeronia terrestris</name>
    <dbReference type="NCBI Taxonomy" id="1226301"/>
    <lineage>
        <taxon>Bacteria</taxon>
        <taxon>Pseudomonadati</taxon>
        <taxon>Pseudomonadota</taxon>
        <taxon>Betaproteobacteria</taxon>
        <taxon>Burkholderiales</taxon>
        <taxon>Burkholderiaceae</taxon>
        <taxon>Caballeronia</taxon>
    </lineage>
</organism>
<dbReference type="AlphaFoldDB" id="A0A158FDV2"/>
<dbReference type="Proteomes" id="UP000054925">
    <property type="component" value="Unassembled WGS sequence"/>
</dbReference>
<dbReference type="InterPro" id="IPR054790">
    <property type="entry name" value="MurU"/>
</dbReference>
<proteinExistence type="predicted"/>
<keyword evidence="2" id="KW-0548">Nucleotidyltransferase</keyword>
<name>A0A158FDV2_9BURK</name>
<keyword evidence="1 4" id="KW-0808">Transferase</keyword>
<accession>A0A158FDV2</accession>
<feature type="domain" description="Nucleotidyl transferase" evidence="3">
    <location>
        <begin position="7"/>
        <end position="135"/>
    </location>
</feature>
<dbReference type="CDD" id="cd06422">
    <property type="entry name" value="NTP_transferase_like_1"/>
    <property type="match status" value="1"/>
</dbReference>
<dbReference type="GO" id="GO:0016779">
    <property type="term" value="F:nucleotidyltransferase activity"/>
    <property type="evidence" value="ECO:0007669"/>
    <property type="project" value="UniProtKB-KW"/>
</dbReference>
<evidence type="ECO:0000256" key="1">
    <source>
        <dbReference type="ARBA" id="ARBA00022679"/>
    </source>
</evidence>
<dbReference type="OrthoDB" id="9788272at2"/>
<evidence type="ECO:0000259" key="3">
    <source>
        <dbReference type="Pfam" id="PF00483"/>
    </source>
</evidence>
<gene>
    <name evidence="4" type="ORF">AWB67_00542</name>
</gene>
<evidence type="ECO:0000313" key="4">
    <source>
        <dbReference type="EMBL" id="SAL18126.1"/>
    </source>
</evidence>
<dbReference type="InterPro" id="IPR005835">
    <property type="entry name" value="NTP_transferase_dom"/>
</dbReference>
<keyword evidence="5" id="KW-1185">Reference proteome</keyword>